<feature type="compositionally biased region" description="Basic residues" evidence="1">
    <location>
        <begin position="196"/>
        <end position="205"/>
    </location>
</feature>
<name>A0A2N9JA05_FAGSY</name>
<sequence length="236" mass="25973">MERPEMESEKERGGGGRSERELANHWVSMVDLREILPFSCSSSSSLLKSILPASRSSFLLGKASGFFESFMNSPSPGRNSTPKSQELNANANANAKKSRPTPRRERPRDSRSTHFTHLFSLVSLSALCSLSHRPEPPPATSPATPSTPSHLVFSLAQLCPPTPSHLAFSLTDLSARPATVTVAPKPPRFLSHRSLCSHRSHRHRRTEATVAPKPPQRPAEHPCTDLYLTDQDLDLI</sequence>
<feature type="region of interest" description="Disordered" evidence="1">
    <location>
        <begin position="90"/>
        <end position="112"/>
    </location>
</feature>
<feature type="compositionally biased region" description="Basic and acidic residues" evidence="1">
    <location>
        <begin position="102"/>
        <end position="112"/>
    </location>
</feature>
<protein>
    <submittedName>
        <fullName evidence="2">Uncharacterized protein</fullName>
    </submittedName>
</protein>
<dbReference type="AlphaFoldDB" id="A0A2N9JA05"/>
<accession>A0A2N9JA05</accession>
<evidence type="ECO:0000313" key="2">
    <source>
        <dbReference type="EMBL" id="SPD33708.1"/>
    </source>
</evidence>
<feature type="region of interest" description="Disordered" evidence="1">
    <location>
        <begin position="196"/>
        <end position="223"/>
    </location>
</feature>
<proteinExistence type="predicted"/>
<reference evidence="2" key="1">
    <citation type="submission" date="2018-02" db="EMBL/GenBank/DDBJ databases">
        <authorList>
            <person name="Cohen D.B."/>
            <person name="Kent A.D."/>
        </authorList>
    </citation>
    <scope>NUCLEOTIDE SEQUENCE</scope>
</reference>
<feature type="region of interest" description="Disordered" evidence="1">
    <location>
        <begin position="1"/>
        <end position="22"/>
    </location>
</feature>
<dbReference type="EMBL" id="OIVN01006469">
    <property type="protein sequence ID" value="SPD33708.1"/>
    <property type="molecule type" value="Genomic_DNA"/>
</dbReference>
<gene>
    <name evidence="2" type="ORF">FSB_LOCUS61590</name>
</gene>
<organism evidence="2">
    <name type="scientific">Fagus sylvatica</name>
    <name type="common">Beechnut</name>
    <dbReference type="NCBI Taxonomy" id="28930"/>
    <lineage>
        <taxon>Eukaryota</taxon>
        <taxon>Viridiplantae</taxon>
        <taxon>Streptophyta</taxon>
        <taxon>Embryophyta</taxon>
        <taxon>Tracheophyta</taxon>
        <taxon>Spermatophyta</taxon>
        <taxon>Magnoliopsida</taxon>
        <taxon>eudicotyledons</taxon>
        <taxon>Gunneridae</taxon>
        <taxon>Pentapetalae</taxon>
        <taxon>rosids</taxon>
        <taxon>fabids</taxon>
        <taxon>Fagales</taxon>
        <taxon>Fagaceae</taxon>
        <taxon>Fagus</taxon>
    </lineage>
</organism>
<evidence type="ECO:0000256" key="1">
    <source>
        <dbReference type="SAM" id="MobiDB-lite"/>
    </source>
</evidence>